<dbReference type="InterPro" id="IPR001584">
    <property type="entry name" value="Integrase_cat-core"/>
</dbReference>
<name>A0ABQ4YHL2_9ASTR</name>
<evidence type="ECO:0000313" key="3">
    <source>
        <dbReference type="Proteomes" id="UP001151760"/>
    </source>
</evidence>
<dbReference type="Proteomes" id="UP001151760">
    <property type="component" value="Unassembled WGS sequence"/>
</dbReference>
<dbReference type="PROSITE" id="PS50994">
    <property type="entry name" value="INTEGRASE"/>
    <property type="match status" value="1"/>
</dbReference>
<evidence type="ECO:0000313" key="2">
    <source>
        <dbReference type="EMBL" id="GJS76443.1"/>
    </source>
</evidence>
<dbReference type="InterPro" id="IPR012337">
    <property type="entry name" value="RNaseH-like_sf"/>
</dbReference>
<accession>A0ABQ4YHL2</accession>
<dbReference type="PANTHER" id="PTHR45835">
    <property type="entry name" value="YALI0A06105P"/>
    <property type="match status" value="1"/>
</dbReference>
<keyword evidence="3" id="KW-1185">Reference proteome</keyword>
<organism evidence="2 3">
    <name type="scientific">Tanacetum coccineum</name>
    <dbReference type="NCBI Taxonomy" id="301880"/>
    <lineage>
        <taxon>Eukaryota</taxon>
        <taxon>Viridiplantae</taxon>
        <taxon>Streptophyta</taxon>
        <taxon>Embryophyta</taxon>
        <taxon>Tracheophyta</taxon>
        <taxon>Spermatophyta</taxon>
        <taxon>Magnoliopsida</taxon>
        <taxon>eudicotyledons</taxon>
        <taxon>Gunneridae</taxon>
        <taxon>Pentapetalae</taxon>
        <taxon>asterids</taxon>
        <taxon>campanulids</taxon>
        <taxon>Asterales</taxon>
        <taxon>Asteraceae</taxon>
        <taxon>Asteroideae</taxon>
        <taxon>Anthemideae</taxon>
        <taxon>Anthemidinae</taxon>
        <taxon>Tanacetum</taxon>
    </lineage>
</organism>
<feature type="domain" description="Integrase catalytic" evidence="1">
    <location>
        <begin position="56"/>
        <end position="220"/>
    </location>
</feature>
<dbReference type="EMBL" id="BQNB010010376">
    <property type="protein sequence ID" value="GJS76443.1"/>
    <property type="molecule type" value="Genomic_DNA"/>
</dbReference>
<sequence length="248" mass="28445">MIDGQLIMESCKVDTKLQKLVKDLKASITNSEGRKASFCKVCQTNKPDLFAYPGLLQPLPILKLVWAEISMDFIEGLHSSNGKTIIFVVMDRLNKYAYFVPLSHTFTDAQIGQVFLDNVYKLYGLPKVIVSDRDKVFLSLSWKELFKALQVILHLTTAYHPQSDGQTEVVSMCLERYLRCMTYEKPKAWSKWVSLAKYWYNTTYHTSIKTIPYEVLYGQPPPNHIAYVQGQCLVDVVDRTLTAREAMI</sequence>
<dbReference type="Gene3D" id="3.30.420.10">
    <property type="entry name" value="Ribonuclease H-like superfamily/Ribonuclease H"/>
    <property type="match status" value="1"/>
</dbReference>
<evidence type="ECO:0000259" key="1">
    <source>
        <dbReference type="PROSITE" id="PS50994"/>
    </source>
</evidence>
<dbReference type="PANTHER" id="PTHR45835:SF104">
    <property type="entry name" value="PROTEIN NYNRIN-LIKE"/>
    <property type="match status" value="1"/>
</dbReference>
<comment type="caution">
    <text evidence="2">The sequence shown here is derived from an EMBL/GenBank/DDBJ whole genome shotgun (WGS) entry which is preliminary data.</text>
</comment>
<reference evidence="2" key="1">
    <citation type="journal article" date="2022" name="Int. J. Mol. Sci.">
        <title>Draft Genome of Tanacetum Coccineum: Genomic Comparison of Closely Related Tanacetum-Family Plants.</title>
        <authorList>
            <person name="Yamashiro T."/>
            <person name="Shiraishi A."/>
            <person name="Nakayama K."/>
            <person name="Satake H."/>
        </authorList>
    </citation>
    <scope>NUCLEOTIDE SEQUENCE</scope>
</reference>
<dbReference type="SUPFAM" id="SSF53098">
    <property type="entry name" value="Ribonuclease H-like"/>
    <property type="match status" value="1"/>
</dbReference>
<reference evidence="2" key="2">
    <citation type="submission" date="2022-01" db="EMBL/GenBank/DDBJ databases">
        <authorList>
            <person name="Yamashiro T."/>
            <person name="Shiraishi A."/>
            <person name="Satake H."/>
            <person name="Nakayama K."/>
        </authorList>
    </citation>
    <scope>NUCLEOTIDE SEQUENCE</scope>
</reference>
<proteinExistence type="predicted"/>
<dbReference type="InterPro" id="IPR036397">
    <property type="entry name" value="RNaseH_sf"/>
</dbReference>
<protein>
    <submittedName>
        <fullName evidence="2">Retrotransposable element Tf2</fullName>
    </submittedName>
</protein>
<gene>
    <name evidence="2" type="ORF">Tco_0726324</name>
</gene>